<accession>A0A345STZ9</accession>
<gene>
    <name evidence="2" type="ORF">C7M71_006900</name>
</gene>
<dbReference type="EMBL" id="CP031264">
    <property type="protein sequence ID" value="AXI77204.1"/>
    <property type="molecule type" value="Genomic_DNA"/>
</dbReference>
<dbReference type="KEGG" id="stri:C7M71_006900"/>
<feature type="compositionally biased region" description="Low complexity" evidence="1">
    <location>
        <begin position="119"/>
        <end position="129"/>
    </location>
</feature>
<evidence type="ECO:0000313" key="3">
    <source>
        <dbReference type="Proteomes" id="UP000249340"/>
    </source>
</evidence>
<proteinExistence type="predicted"/>
<organism evidence="2 3">
    <name type="scientific">Peterkaempfera bronchialis</name>
    <dbReference type="NCBI Taxonomy" id="2126346"/>
    <lineage>
        <taxon>Bacteria</taxon>
        <taxon>Bacillati</taxon>
        <taxon>Actinomycetota</taxon>
        <taxon>Actinomycetes</taxon>
        <taxon>Kitasatosporales</taxon>
        <taxon>Streptomycetaceae</taxon>
        <taxon>Peterkaempfera</taxon>
    </lineage>
</organism>
<evidence type="ECO:0000256" key="1">
    <source>
        <dbReference type="SAM" id="MobiDB-lite"/>
    </source>
</evidence>
<feature type="region of interest" description="Disordered" evidence="1">
    <location>
        <begin position="119"/>
        <end position="138"/>
    </location>
</feature>
<keyword evidence="3" id="KW-1185">Reference proteome</keyword>
<name>A0A345STZ9_9ACTN</name>
<dbReference type="Proteomes" id="UP000249340">
    <property type="component" value="Chromosome"/>
</dbReference>
<reference evidence="3" key="1">
    <citation type="submission" date="2018-07" db="EMBL/GenBank/DDBJ databases">
        <title>Streptacidiphilus bronchialis DSM 106435 chromosome.</title>
        <authorList>
            <person name="Batra D."/>
            <person name="Gulvik C.A."/>
        </authorList>
    </citation>
    <scope>NUCLEOTIDE SEQUENCE [LARGE SCALE GENOMIC DNA]</scope>
    <source>
        <strain evidence="3">DSM 106435</strain>
    </source>
</reference>
<dbReference type="AlphaFoldDB" id="A0A345STZ9"/>
<protein>
    <submittedName>
        <fullName evidence="2">Uncharacterized protein</fullName>
    </submittedName>
</protein>
<dbReference type="OrthoDB" id="3854600at2"/>
<sequence>MDRIGRARFAGWYAGTVVDRRAGTLTVHRKPGSDLDRAVRAGAPGAELRFADAELSEREMAALVDRIVADTAYWRQQGIAVNGAGPLSDGSGVSVLTTAGTEAEAARLSRHYDARIVVRPGRPTAGPGPRFSPTYPVG</sequence>
<evidence type="ECO:0000313" key="2">
    <source>
        <dbReference type="EMBL" id="AXI77204.1"/>
    </source>
</evidence>